<organism evidence="14 15">
    <name type="scientific">Tachysurus vachellii</name>
    <name type="common">Darkbarbel catfish</name>
    <name type="synonym">Pelteobagrus vachellii</name>
    <dbReference type="NCBI Taxonomy" id="175792"/>
    <lineage>
        <taxon>Eukaryota</taxon>
        <taxon>Metazoa</taxon>
        <taxon>Chordata</taxon>
        <taxon>Craniata</taxon>
        <taxon>Vertebrata</taxon>
        <taxon>Euteleostomi</taxon>
        <taxon>Actinopterygii</taxon>
        <taxon>Neopterygii</taxon>
        <taxon>Teleostei</taxon>
        <taxon>Ostariophysi</taxon>
        <taxon>Siluriformes</taxon>
        <taxon>Bagridae</taxon>
        <taxon>Tachysurus</taxon>
    </lineage>
</organism>
<evidence type="ECO:0000256" key="5">
    <source>
        <dbReference type="ARBA" id="ARBA00029430"/>
    </source>
</evidence>
<dbReference type="GO" id="GO:0032591">
    <property type="term" value="C:dendritic spine membrane"/>
    <property type="evidence" value="ECO:0007669"/>
    <property type="project" value="UniProtKB-SubCell"/>
</dbReference>
<evidence type="ECO:0000256" key="12">
    <source>
        <dbReference type="SAM" id="Phobius"/>
    </source>
</evidence>
<dbReference type="GO" id="GO:0005765">
    <property type="term" value="C:lysosomal membrane"/>
    <property type="evidence" value="ECO:0007669"/>
    <property type="project" value="UniProtKB-SubCell"/>
</dbReference>
<evidence type="ECO:0000313" key="14">
    <source>
        <dbReference type="EMBL" id="KAK2819524.1"/>
    </source>
</evidence>
<evidence type="ECO:0000256" key="1">
    <source>
        <dbReference type="ARBA" id="ARBA00004352"/>
    </source>
</evidence>
<evidence type="ECO:0000259" key="13">
    <source>
        <dbReference type="Pfam" id="PF07850"/>
    </source>
</evidence>
<keyword evidence="12" id="KW-0472">Membrane</keyword>
<feature type="domain" description="Renin receptor-like C-terminal transmembrane spanning segment" evidence="13">
    <location>
        <begin position="83"/>
        <end position="143"/>
    </location>
</feature>
<reference evidence="14" key="1">
    <citation type="submission" date="2023-08" db="EMBL/GenBank/DDBJ databases">
        <title>Pelteobagrus vachellii genome.</title>
        <authorList>
            <person name="Liu H."/>
        </authorList>
    </citation>
    <scope>NUCLEOTIDE SEQUENCE</scope>
    <source>
        <strain evidence="14">PRFRI_2022a</strain>
        <tissue evidence="14">Muscle</tissue>
    </source>
</reference>
<proteinExistence type="predicted"/>
<dbReference type="GO" id="GO:0030177">
    <property type="term" value="P:positive regulation of Wnt signaling pathway"/>
    <property type="evidence" value="ECO:0007669"/>
    <property type="project" value="TreeGrafter"/>
</dbReference>
<comment type="subunit">
    <text evidence="11">Interacts with renin. Accessory component of the multisubunit proton-transporting vacuolar (V)-ATPase protein pump. Interacts (via N-terminus) with ATP6AP1 (via N-terminus). Interacts with ATP6V0D1; ATP6V0D1 is a V-ATPase complex subunit and the interaction promotes V-ATPase complex assembly. Interacts with TMEM9; TMEM9 is a V-ATPase assembly regulator and the interaction induces the interaction with ATP6V0D1. Interacts with VMA21 (via N-terminus); VMA21 is a V-ATPase accessory component.</text>
</comment>
<evidence type="ECO:0000256" key="4">
    <source>
        <dbReference type="ARBA" id="ARBA00029429"/>
    </source>
</evidence>
<name>A0AA88ITC7_TACVA</name>
<comment type="function">
    <text evidence="10">Multifunctional protein which functions as a renin, prorenin cellular receptor and is involved in the assembly of the lysosomal proton-transporting V-type ATPase (V-ATPase) and the acidification of the endo-lysosomal system. May mediate renin-dependent cellular responses by activating ERK1 and ERK2. By increasing the catalytic efficiency of renin in AGT/angiotensinogen conversion to angiotensin I, may also play a role in the renin-angiotensin system (RAS). Through its function in V-type ATPase (v-ATPase) assembly and acidification of the lysosome it regulates protein degradation and may control different signaling pathways important for proper brain development, synapse morphology and synaptic transmission.</text>
</comment>
<evidence type="ECO:0000256" key="9">
    <source>
        <dbReference type="ARBA" id="ARBA00032473"/>
    </source>
</evidence>
<dbReference type="GO" id="GO:0030672">
    <property type="term" value="C:synaptic vesicle membrane"/>
    <property type="evidence" value="ECO:0007669"/>
    <property type="project" value="UniProtKB-SubCell"/>
</dbReference>
<evidence type="ECO:0000256" key="6">
    <source>
        <dbReference type="ARBA" id="ARBA00029432"/>
    </source>
</evidence>
<dbReference type="InterPro" id="IPR012493">
    <property type="entry name" value="Renin_rcpt"/>
</dbReference>
<evidence type="ECO:0000256" key="2">
    <source>
        <dbReference type="ARBA" id="ARBA00014237"/>
    </source>
</evidence>
<protein>
    <recommendedName>
        <fullName evidence="2">Renin receptor</fullName>
    </recommendedName>
    <alternativeName>
        <fullName evidence="9">ATPase H(+)-transporting lysosomal accessory protein 2</fullName>
    </alternativeName>
    <alternativeName>
        <fullName evidence="8">ATPase H(+)-transporting lysosomal-interacting protein 2</fullName>
    </alternativeName>
    <alternativeName>
        <fullName evidence="7">Renin/prorenin receptor</fullName>
    </alternativeName>
</protein>
<comment type="caution">
    <text evidence="14">The sequence shown here is derived from an EMBL/GenBank/DDBJ whole genome shotgun (WGS) entry which is preliminary data.</text>
</comment>
<dbReference type="GO" id="GO:0009897">
    <property type="term" value="C:external side of plasma membrane"/>
    <property type="evidence" value="ECO:0007669"/>
    <property type="project" value="TreeGrafter"/>
</dbReference>
<dbReference type="GO" id="GO:0030665">
    <property type="term" value="C:clathrin-coated vesicle membrane"/>
    <property type="evidence" value="ECO:0007669"/>
    <property type="project" value="UniProtKB-SubCell"/>
</dbReference>
<evidence type="ECO:0000256" key="10">
    <source>
        <dbReference type="ARBA" id="ARBA00045569"/>
    </source>
</evidence>
<dbReference type="AlphaFoldDB" id="A0AA88ITC7"/>
<evidence type="ECO:0000256" key="8">
    <source>
        <dbReference type="ARBA" id="ARBA00031536"/>
    </source>
</evidence>
<dbReference type="GO" id="GO:0000421">
    <property type="term" value="C:autophagosome membrane"/>
    <property type="evidence" value="ECO:0007669"/>
    <property type="project" value="UniProtKB-SubCell"/>
</dbReference>
<keyword evidence="12" id="KW-0812">Transmembrane</keyword>
<keyword evidence="15" id="KW-1185">Reference proteome</keyword>
<evidence type="ECO:0000256" key="3">
    <source>
        <dbReference type="ARBA" id="ARBA00029428"/>
    </source>
</evidence>
<dbReference type="Proteomes" id="UP001187315">
    <property type="component" value="Unassembled WGS sequence"/>
</dbReference>
<evidence type="ECO:0000313" key="15">
    <source>
        <dbReference type="Proteomes" id="UP001187315"/>
    </source>
</evidence>
<sequence length="192" mass="22030">MAEADLLFLSEIQVLHDISALFADDVYGVYGSNTVVEVVTVKTFETPLSRKTRSILEAKQMADLLFLSEIQVLHDISALSNPGSPYNLAYKYNFEYAVVFNIVLWLMILLALAVIVISYNLWNMDPGYDSIIYRMTNQKIRIDLPCITTHCYCCLLRVCVCVQVSQFHTFRVCVYSSKMLLCEYVARMMNIY</sequence>
<accession>A0AA88ITC7</accession>
<gene>
    <name evidence="14" type="ORF">Q7C36_021170</name>
</gene>
<dbReference type="EMBL" id="JAVHJS010000023">
    <property type="protein sequence ID" value="KAK2819524.1"/>
    <property type="molecule type" value="Genomic_DNA"/>
</dbReference>
<dbReference type="PANTHER" id="PTHR13351">
    <property type="entry name" value="RENIN RECEPTOR"/>
    <property type="match status" value="1"/>
</dbReference>
<keyword evidence="12" id="KW-1133">Transmembrane helix</keyword>
<evidence type="ECO:0000256" key="11">
    <source>
        <dbReference type="ARBA" id="ARBA00046601"/>
    </source>
</evidence>
<dbReference type="InterPro" id="IPR056780">
    <property type="entry name" value="Renin_r_C"/>
</dbReference>
<feature type="transmembrane region" description="Helical" evidence="12">
    <location>
        <begin position="96"/>
        <end position="122"/>
    </location>
</feature>
<dbReference type="PANTHER" id="PTHR13351:SF1">
    <property type="entry name" value="RENIN RECEPTOR"/>
    <property type="match status" value="1"/>
</dbReference>
<dbReference type="GO" id="GO:0038023">
    <property type="term" value="F:signaling receptor activity"/>
    <property type="evidence" value="ECO:0007669"/>
    <property type="project" value="InterPro"/>
</dbReference>
<evidence type="ECO:0000256" key="7">
    <source>
        <dbReference type="ARBA" id="ARBA00030875"/>
    </source>
</evidence>
<comment type="subcellular location">
    <subcellularLocation>
        <location evidence="4">Cell projection</location>
        <location evidence="4">Dendritic spine membrane</location>
        <topology evidence="4">Single-pass type I membrane protein</topology>
    </subcellularLocation>
    <subcellularLocation>
        <location evidence="6">Cytoplasmic vesicle</location>
        <location evidence="6">Autophagosome membrane</location>
        <topology evidence="6">Single-pass type I membrane protein</topology>
    </subcellularLocation>
    <subcellularLocation>
        <location evidence="5">Cytoplasmic vesicle</location>
        <location evidence="5">Clathrin-coated vesicle membrane</location>
        <topology evidence="5">Single-pass type I membrane protein</topology>
    </subcellularLocation>
    <subcellularLocation>
        <location evidence="3">Cytoplasmic vesicle</location>
        <location evidence="3">Secretory vesicle</location>
        <location evidence="3">Synaptic vesicle membrane</location>
        <topology evidence="3">Single-pass type I membrane protein</topology>
    </subcellularLocation>
    <subcellularLocation>
        <location evidence="1">Lysosome membrane</location>
        <topology evidence="1">Single-pass type I membrane protein</topology>
    </subcellularLocation>
</comment>
<dbReference type="Pfam" id="PF07850">
    <property type="entry name" value="Renin_r"/>
    <property type="match status" value="1"/>
</dbReference>